<name>A0A9P0FHZ4_BRAAE</name>
<sequence length="129" mass="14739">MDVITYWKSTLDMLERVVSLQESLEAPEIVKILKPFKHLTEEMSSQKEVTISKVLAGNIGVIQVLSNIEFNARFKNSSRYPLLAKAPLLHPKFKRQTFFDDSSYDQAKNSLKKEIKQITWAPLASVALE</sequence>
<evidence type="ECO:0000313" key="2">
    <source>
        <dbReference type="Proteomes" id="UP001154078"/>
    </source>
</evidence>
<protein>
    <submittedName>
        <fullName evidence="1">Uncharacterized protein</fullName>
    </submittedName>
</protein>
<reference evidence="1" key="1">
    <citation type="submission" date="2021-12" db="EMBL/GenBank/DDBJ databases">
        <authorList>
            <person name="King R."/>
        </authorList>
    </citation>
    <scope>NUCLEOTIDE SEQUENCE</scope>
</reference>
<dbReference type="EMBL" id="OV121135">
    <property type="protein sequence ID" value="CAH0555592.1"/>
    <property type="molecule type" value="Genomic_DNA"/>
</dbReference>
<gene>
    <name evidence="1" type="ORF">MELIAE_LOCUS6932</name>
</gene>
<evidence type="ECO:0000313" key="1">
    <source>
        <dbReference type="EMBL" id="CAH0555592.1"/>
    </source>
</evidence>
<keyword evidence="2" id="KW-1185">Reference proteome</keyword>
<organism evidence="1 2">
    <name type="scientific">Brassicogethes aeneus</name>
    <name type="common">Rape pollen beetle</name>
    <name type="synonym">Meligethes aeneus</name>
    <dbReference type="NCBI Taxonomy" id="1431903"/>
    <lineage>
        <taxon>Eukaryota</taxon>
        <taxon>Metazoa</taxon>
        <taxon>Ecdysozoa</taxon>
        <taxon>Arthropoda</taxon>
        <taxon>Hexapoda</taxon>
        <taxon>Insecta</taxon>
        <taxon>Pterygota</taxon>
        <taxon>Neoptera</taxon>
        <taxon>Endopterygota</taxon>
        <taxon>Coleoptera</taxon>
        <taxon>Polyphaga</taxon>
        <taxon>Cucujiformia</taxon>
        <taxon>Nitidulidae</taxon>
        <taxon>Meligethinae</taxon>
        <taxon>Brassicogethes</taxon>
    </lineage>
</organism>
<dbReference type="SUPFAM" id="SSF53098">
    <property type="entry name" value="Ribonuclease H-like"/>
    <property type="match status" value="1"/>
</dbReference>
<dbReference type="Proteomes" id="UP001154078">
    <property type="component" value="Chromosome 4"/>
</dbReference>
<dbReference type="OrthoDB" id="6758641at2759"/>
<accession>A0A9P0FHZ4</accession>
<dbReference type="AlphaFoldDB" id="A0A9P0FHZ4"/>
<dbReference type="InterPro" id="IPR012337">
    <property type="entry name" value="RNaseH-like_sf"/>
</dbReference>
<proteinExistence type="predicted"/>